<sequence length="312" mass="35793">MDEILYDIWVELVLNAHLSDILEVVCVNRLEHLLPLLWHAHAPPWVAFIVWNSTGEAKSTSRNNKIEGNTRSNPCRKEGDARSNPGAESYTYQSTLPQTHSLLQYYQTIPASILTLHYNKDYGTLVYLRTFIQESYWPATQEKHCRSPFNGKLGALVEEGWFMVTPNVLQLYQLSINREILCLTITETQHIAIEMRAIMDYITIYCPFFIGAFDQAEKYKAFQHFTHNHMRLLNPFALVPNQVHSDPPLPEPLPSTLRSKPYDHPIQREKQVQPIQSPSSQMGFLSVIVHPRLPSAVPVWQAVVEVTSSDRS</sequence>
<organism evidence="2 3">
    <name type="scientific">Armillaria novae-zelandiae</name>
    <dbReference type="NCBI Taxonomy" id="153914"/>
    <lineage>
        <taxon>Eukaryota</taxon>
        <taxon>Fungi</taxon>
        <taxon>Dikarya</taxon>
        <taxon>Basidiomycota</taxon>
        <taxon>Agaricomycotina</taxon>
        <taxon>Agaricomycetes</taxon>
        <taxon>Agaricomycetidae</taxon>
        <taxon>Agaricales</taxon>
        <taxon>Marasmiineae</taxon>
        <taxon>Physalacriaceae</taxon>
        <taxon>Armillaria</taxon>
    </lineage>
</organism>
<comment type="caution">
    <text evidence="2">The sequence shown here is derived from an EMBL/GenBank/DDBJ whole genome shotgun (WGS) entry which is preliminary data.</text>
</comment>
<protein>
    <submittedName>
        <fullName evidence="2">Uncharacterized protein</fullName>
    </submittedName>
</protein>
<name>A0AA39NYA7_9AGAR</name>
<keyword evidence="3" id="KW-1185">Reference proteome</keyword>
<evidence type="ECO:0000313" key="3">
    <source>
        <dbReference type="Proteomes" id="UP001175227"/>
    </source>
</evidence>
<accession>A0AA39NYA7</accession>
<dbReference type="AlphaFoldDB" id="A0AA39NYA7"/>
<gene>
    <name evidence="2" type="ORF">IW261DRAFT_1423216</name>
</gene>
<dbReference type="Proteomes" id="UP001175227">
    <property type="component" value="Unassembled WGS sequence"/>
</dbReference>
<evidence type="ECO:0000256" key="1">
    <source>
        <dbReference type="SAM" id="MobiDB-lite"/>
    </source>
</evidence>
<proteinExistence type="predicted"/>
<reference evidence="2" key="1">
    <citation type="submission" date="2023-06" db="EMBL/GenBank/DDBJ databases">
        <authorList>
            <consortium name="Lawrence Berkeley National Laboratory"/>
            <person name="Ahrendt S."/>
            <person name="Sahu N."/>
            <person name="Indic B."/>
            <person name="Wong-Bajracharya J."/>
            <person name="Merenyi Z."/>
            <person name="Ke H.-M."/>
            <person name="Monk M."/>
            <person name="Kocsube S."/>
            <person name="Drula E."/>
            <person name="Lipzen A."/>
            <person name="Balint B."/>
            <person name="Henrissat B."/>
            <person name="Andreopoulos B."/>
            <person name="Martin F.M."/>
            <person name="Harder C.B."/>
            <person name="Rigling D."/>
            <person name="Ford K.L."/>
            <person name="Foster G.D."/>
            <person name="Pangilinan J."/>
            <person name="Papanicolaou A."/>
            <person name="Barry K."/>
            <person name="LaButti K."/>
            <person name="Viragh M."/>
            <person name="Koriabine M."/>
            <person name="Yan M."/>
            <person name="Riley R."/>
            <person name="Champramary S."/>
            <person name="Plett K.L."/>
            <person name="Tsai I.J."/>
            <person name="Slot J."/>
            <person name="Sipos G."/>
            <person name="Plett J."/>
            <person name="Nagy L.G."/>
            <person name="Grigoriev I.V."/>
        </authorList>
    </citation>
    <scope>NUCLEOTIDE SEQUENCE</scope>
    <source>
        <strain evidence="2">ICMP 16352</strain>
    </source>
</reference>
<evidence type="ECO:0000313" key="2">
    <source>
        <dbReference type="EMBL" id="KAK0474114.1"/>
    </source>
</evidence>
<feature type="compositionally biased region" description="Polar residues" evidence="1">
    <location>
        <begin position="59"/>
        <end position="73"/>
    </location>
</feature>
<dbReference type="EMBL" id="JAUEPR010000029">
    <property type="protein sequence ID" value="KAK0474114.1"/>
    <property type="molecule type" value="Genomic_DNA"/>
</dbReference>
<feature type="region of interest" description="Disordered" evidence="1">
    <location>
        <begin position="59"/>
        <end position="86"/>
    </location>
</feature>